<evidence type="ECO:0008006" key="4">
    <source>
        <dbReference type="Google" id="ProtNLM"/>
    </source>
</evidence>
<proteinExistence type="predicted"/>
<dbReference type="AlphaFoldDB" id="A0A543AST7"/>
<dbReference type="Proteomes" id="UP000317043">
    <property type="component" value="Unassembled WGS sequence"/>
</dbReference>
<accession>A0A543AST7</accession>
<evidence type="ECO:0000313" key="2">
    <source>
        <dbReference type="EMBL" id="TQL75652.1"/>
    </source>
</evidence>
<sequence length="83" mass="8452">MGIALGAGLQILIAVILGFILAGTFILSVRVAATLFSSLIATPAMFTAGFALMLKDRSRPLGGGIVLGALLATILHGVLFLLT</sequence>
<comment type="caution">
    <text evidence="2">The sequence shown here is derived from an EMBL/GenBank/DDBJ whole genome shotgun (WGS) entry which is preliminary data.</text>
</comment>
<protein>
    <recommendedName>
        <fullName evidence="4">Permease</fullName>
    </recommendedName>
</protein>
<keyword evidence="3" id="KW-1185">Reference proteome</keyword>
<feature type="transmembrane region" description="Helical" evidence="1">
    <location>
        <begin position="7"/>
        <end position="29"/>
    </location>
</feature>
<feature type="transmembrane region" description="Helical" evidence="1">
    <location>
        <begin position="61"/>
        <end position="82"/>
    </location>
</feature>
<evidence type="ECO:0000313" key="3">
    <source>
        <dbReference type="Proteomes" id="UP000317043"/>
    </source>
</evidence>
<organism evidence="2 3">
    <name type="scientific">Stackebrandtia endophytica</name>
    <dbReference type="NCBI Taxonomy" id="1496996"/>
    <lineage>
        <taxon>Bacteria</taxon>
        <taxon>Bacillati</taxon>
        <taxon>Actinomycetota</taxon>
        <taxon>Actinomycetes</taxon>
        <taxon>Glycomycetales</taxon>
        <taxon>Glycomycetaceae</taxon>
        <taxon>Stackebrandtia</taxon>
    </lineage>
</organism>
<dbReference type="EMBL" id="VFOW01000001">
    <property type="protein sequence ID" value="TQL75652.1"/>
    <property type="molecule type" value="Genomic_DNA"/>
</dbReference>
<keyword evidence="1" id="KW-1133">Transmembrane helix</keyword>
<feature type="transmembrane region" description="Helical" evidence="1">
    <location>
        <begin position="35"/>
        <end position="54"/>
    </location>
</feature>
<name>A0A543AST7_9ACTN</name>
<keyword evidence="1" id="KW-0472">Membrane</keyword>
<dbReference type="InParanoid" id="A0A543AST7"/>
<evidence type="ECO:0000256" key="1">
    <source>
        <dbReference type="SAM" id="Phobius"/>
    </source>
</evidence>
<gene>
    <name evidence="2" type="ORF">FB566_1163</name>
</gene>
<keyword evidence="1" id="KW-0812">Transmembrane</keyword>
<reference evidence="2 3" key="1">
    <citation type="submission" date="2019-06" db="EMBL/GenBank/DDBJ databases">
        <title>Sequencing the genomes of 1000 actinobacteria strains.</title>
        <authorList>
            <person name="Klenk H.-P."/>
        </authorList>
    </citation>
    <scope>NUCLEOTIDE SEQUENCE [LARGE SCALE GENOMIC DNA]</scope>
    <source>
        <strain evidence="2 3">DSM 45928</strain>
    </source>
</reference>